<comment type="subcellular location">
    <subcellularLocation>
        <location evidence="2 8">Mitochondrion matrix</location>
    </subcellularLocation>
</comment>
<reference evidence="9 10" key="1">
    <citation type="submission" date="2023-08" db="EMBL/GenBank/DDBJ databases">
        <title>Black Yeasts Isolated from many extreme environments.</title>
        <authorList>
            <person name="Coleine C."/>
            <person name="Stajich J.E."/>
            <person name="Selbmann L."/>
        </authorList>
    </citation>
    <scope>NUCLEOTIDE SEQUENCE [LARGE SCALE GENOMIC DNA]</scope>
    <source>
        <strain evidence="9 10">CCFEE 5885</strain>
    </source>
</reference>
<evidence type="ECO:0000256" key="3">
    <source>
        <dbReference type="ARBA" id="ARBA00006020"/>
    </source>
</evidence>
<dbReference type="EMBL" id="JAVRRG010000039">
    <property type="protein sequence ID" value="KAK5093780.1"/>
    <property type="molecule type" value="Genomic_DNA"/>
</dbReference>
<dbReference type="InterPro" id="IPR008381">
    <property type="entry name" value="SDHAF3/Sdh7"/>
</dbReference>
<keyword evidence="5" id="KW-0809">Transit peptide</keyword>
<dbReference type="Proteomes" id="UP001345013">
    <property type="component" value="Unassembled WGS sequence"/>
</dbReference>
<evidence type="ECO:0000256" key="4">
    <source>
        <dbReference type="ARBA" id="ARBA00011273"/>
    </source>
</evidence>
<evidence type="ECO:0000256" key="5">
    <source>
        <dbReference type="ARBA" id="ARBA00022946"/>
    </source>
</evidence>
<evidence type="ECO:0000256" key="2">
    <source>
        <dbReference type="ARBA" id="ARBA00004305"/>
    </source>
</evidence>
<evidence type="ECO:0000256" key="6">
    <source>
        <dbReference type="ARBA" id="ARBA00023128"/>
    </source>
</evidence>
<accession>A0ABR0KDL9</accession>
<comment type="caution">
    <text evidence="9">The sequence shown here is derived from an EMBL/GenBank/DDBJ whole genome shotgun (WGS) entry which is preliminary data.</text>
</comment>
<evidence type="ECO:0000256" key="7">
    <source>
        <dbReference type="ARBA" id="ARBA00023186"/>
    </source>
</evidence>
<keyword evidence="6 8" id="KW-0496">Mitochondrion</keyword>
<evidence type="ECO:0000256" key="8">
    <source>
        <dbReference type="RuleBase" id="RU368039"/>
    </source>
</evidence>
<protein>
    <recommendedName>
        <fullName evidence="8">Succinate dehydrogenase assembly factor 3</fullName>
        <shortName evidence="8">SDH assembly factor 3</shortName>
        <shortName evidence="8">SDHAF3</shortName>
    </recommendedName>
</protein>
<comment type="similarity">
    <text evidence="3 8">Belongs to the complex I LYR family. SDHAF3 subfamily.</text>
</comment>
<dbReference type="PANTHER" id="PTHR13137:SF6">
    <property type="entry name" value="SUCCINATE DEHYDROGENASE ASSEMBLY FACTOR 3, MITOCHONDRIAL"/>
    <property type="match status" value="1"/>
</dbReference>
<evidence type="ECO:0000256" key="1">
    <source>
        <dbReference type="ARBA" id="ARBA00003675"/>
    </source>
</evidence>
<dbReference type="Pfam" id="PF13233">
    <property type="entry name" value="Complex1_LYR_2"/>
    <property type="match status" value="1"/>
</dbReference>
<keyword evidence="7 8" id="KW-0143">Chaperone</keyword>
<gene>
    <name evidence="9" type="ORF">LTR24_003975</name>
</gene>
<proteinExistence type="inferred from homology"/>
<dbReference type="CDD" id="cd20270">
    <property type="entry name" value="Complex1_LYR_SDHAF3_LYRM10"/>
    <property type="match status" value="1"/>
</dbReference>
<evidence type="ECO:0000313" key="10">
    <source>
        <dbReference type="Proteomes" id="UP001345013"/>
    </source>
</evidence>
<comment type="subunit">
    <text evidence="4 8">Interacts with the iron-sulfur protein subunit within the SDH catalytic dimer.</text>
</comment>
<name>A0ABR0KDL9_9EURO</name>
<sequence>MRLTPRSLAQPVTSRLVPGQKPPKLAVLPPIPLYRRLLRIHRKKLGPEERIMGDLYVKAEFRRTKDIDNPLQIIAFLSQWQDYGQKLDADDWKGDKMDTELLDKMSDQQIGQMYELMQAIQKRGRDSANEETVDELYDPEKKATQVTITHTTDTNVHPSRHNRLRSHRYHTIGPQHLQTSYARPQPYSNAIAPTWIDTETRIYFGIQHGYIARQMCRTTAYKSTTCGHRWLTITTRCAPSMGFTNTPIHEFRSDGSFLWGKPNFQKAPAGSCPNCDLKGQYDGNTTRMVLGSGEREMQRNLWRSARGEAMMGGGTVGYGYPGLGGYQQAMVPYQQMGVHGQALTPYQQQFAANQQAAQVARRQYYPVVEKYRYGYGSGPGQSTCTVM</sequence>
<organism evidence="9 10">
    <name type="scientific">Lithohypha guttulata</name>
    <dbReference type="NCBI Taxonomy" id="1690604"/>
    <lineage>
        <taxon>Eukaryota</taxon>
        <taxon>Fungi</taxon>
        <taxon>Dikarya</taxon>
        <taxon>Ascomycota</taxon>
        <taxon>Pezizomycotina</taxon>
        <taxon>Eurotiomycetes</taxon>
        <taxon>Chaetothyriomycetidae</taxon>
        <taxon>Chaetothyriales</taxon>
        <taxon>Trichomeriaceae</taxon>
        <taxon>Lithohypha</taxon>
    </lineage>
</organism>
<comment type="function">
    <text evidence="1 8">Plays an essential role in the assembly of succinate dehydrogenase (SDH), an enzyme complex (also referred to as respiratory complex II) that is a component of both the tricarboxylic acid (TCA) cycle and the mitochondrial electron transport chain, and which couples the oxidation of succinate to fumarate with the reduction of ubiquinone (coenzyme Q) to ubiquinol. Promotes maturation of the iron-sulfur protein subunit of the SDH catalytic dimer, protecting it from the deleterious effects of oxidants. May act together with SDHAF1.</text>
</comment>
<keyword evidence="10" id="KW-1185">Reference proteome</keyword>
<dbReference type="PANTHER" id="PTHR13137">
    <property type="entry name" value="DC11 ACN9 HOMOLOG"/>
    <property type="match status" value="1"/>
</dbReference>
<evidence type="ECO:0000313" key="9">
    <source>
        <dbReference type="EMBL" id="KAK5093780.1"/>
    </source>
</evidence>